<gene>
    <name evidence="1" type="ORF">SAMN05421507_12325</name>
</gene>
<dbReference type="Gene3D" id="3.30.70.1210">
    <property type="entry name" value="Crispr-associated protein, domain 2"/>
    <property type="match status" value="1"/>
</dbReference>
<organism evidence="1 2">
    <name type="scientific">Lentzea jiangxiensis</name>
    <dbReference type="NCBI Taxonomy" id="641025"/>
    <lineage>
        <taxon>Bacteria</taxon>
        <taxon>Bacillati</taxon>
        <taxon>Actinomycetota</taxon>
        <taxon>Actinomycetes</taxon>
        <taxon>Pseudonocardiales</taxon>
        <taxon>Pseudonocardiaceae</taxon>
        <taxon>Lentzea</taxon>
    </lineage>
</organism>
<evidence type="ECO:0000313" key="1">
    <source>
        <dbReference type="EMBL" id="SDP94081.1"/>
    </source>
</evidence>
<dbReference type="Pfam" id="PF08798">
    <property type="entry name" value="CRISPR_assoc"/>
    <property type="match status" value="1"/>
</dbReference>
<dbReference type="OrthoDB" id="9795689at2"/>
<dbReference type="SMART" id="SM01101">
    <property type="entry name" value="CRISPR_assoc"/>
    <property type="match status" value="1"/>
</dbReference>
<proteinExistence type="predicted"/>
<accession>A0A1H0WTR0</accession>
<evidence type="ECO:0000313" key="2">
    <source>
        <dbReference type="Proteomes" id="UP000199691"/>
    </source>
</evidence>
<dbReference type="InterPro" id="IPR010179">
    <property type="entry name" value="CRISPR-assoc_prot_Cse3"/>
</dbReference>
<dbReference type="RefSeq" id="WP_090104105.1">
    <property type="nucleotide sequence ID" value="NZ_FNIX01000023.1"/>
</dbReference>
<sequence>MHLTRFEINPARRSARDLLASPQKLHAAVLAGFPTLATAPAENGRVLWRLDQRDHQALLYIVSPHKPDLTHLVENVGWPTTHGWDTRDYTRLLDRLNEGDEWAFRLKANPVSSRRKSDDAMRTQRYGHVTVAQQTDWLLTRSERHGFSIPRGDHKEPDVAVRGREHLKFQRQGRTITLATAVFEGRLEITDPDALRHSLTHGIGHAKAYGCGLLTLAPVKRV</sequence>
<reference evidence="2" key="1">
    <citation type="submission" date="2016-10" db="EMBL/GenBank/DDBJ databases">
        <authorList>
            <person name="Varghese N."/>
            <person name="Submissions S."/>
        </authorList>
    </citation>
    <scope>NUCLEOTIDE SEQUENCE [LARGE SCALE GENOMIC DNA]</scope>
    <source>
        <strain evidence="2">CGMCC 4.6609</strain>
    </source>
</reference>
<dbReference type="STRING" id="641025.SAMN05421507_12325"/>
<keyword evidence="2" id="KW-1185">Reference proteome</keyword>
<name>A0A1H0WTR0_9PSEU</name>
<protein>
    <submittedName>
        <fullName evidence="1">CRISPR system Cascade subunit CasE</fullName>
    </submittedName>
</protein>
<dbReference type="SUPFAM" id="SSF117987">
    <property type="entry name" value="CRISPR-associated protein"/>
    <property type="match status" value="2"/>
</dbReference>
<dbReference type="CDD" id="cd09727">
    <property type="entry name" value="Cas6_I-E"/>
    <property type="match status" value="1"/>
</dbReference>
<dbReference type="Gene3D" id="3.30.70.1200">
    <property type="entry name" value="Crispr-associated protein, domain 1"/>
    <property type="match status" value="1"/>
</dbReference>
<dbReference type="Proteomes" id="UP000199691">
    <property type="component" value="Unassembled WGS sequence"/>
</dbReference>
<dbReference type="EMBL" id="FNIX01000023">
    <property type="protein sequence ID" value="SDP94081.1"/>
    <property type="molecule type" value="Genomic_DNA"/>
</dbReference>
<dbReference type="AlphaFoldDB" id="A0A1H0WTR0"/>
<dbReference type="NCBIfam" id="TIGR01907">
    <property type="entry name" value="casE_Cse3"/>
    <property type="match status" value="1"/>
</dbReference>